<feature type="chain" id="PRO_5032935719" evidence="9">
    <location>
        <begin position="23"/>
        <end position="242"/>
    </location>
</feature>
<comment type="caution">
    <text evidence="11">The sequence shown here is derived from an EMBL/GenBank/DDBJ whole genome shotgun (WGS) entry which is preliminary data.</text>
</comment>
<feature type="signal peptide" evidence="9">
    <location>
        <begin position="1"/>
        <end position="22"/>
    </location>
</feature>
<evidence type="ECO:0000256" key="9">
    <source>
        <dbReference type="SAM" id="SignalP"/>
    </source>
</evidence>
<evidence type="ECO:0000256" key="1">
    <source>
        <dbReference type="ARBA" id="ARBA00004479"/>
    </source>
</evidence>
<keyword evidence="12" id="KW-1185">Reference proteome</keyword>
<feature type="non-terminal residue" evidence="11">
    <location>
        <position position="1"/>
    </location>
</feature>
<keyword evidence="7" id="KW-0325">Glycoprotein</keyword>
<keyword evidence="9" id="KW-0732">Signal</keyword>
<dbReference type="InterPro" id="IPR050160">
    <property type="entry name" value="MHC/Immunoglobulin"/>
</dbReference>
<dbReference type="EMBL" id="WBNI01004592">
    <property type="protein sequence ID" value="NXD74219.1"/>
    <property type="molecule type" value="Genomic_DNA"/>
</dbReference>
<dbReference type="InterPro" id="IPR036179">
    <property type="entry name" value="Ig-like_dom_sf"/>
</dbReference>
<dbReference type="InterPro" id="IPR011162">
    <property type="entry name" value="MHC_I/II-like_Ag-recog"/>
</dbReference>
<dbReference type="SUPFAM" id="SSF48726">
    <property type="entry name" value="Immunoglobulin"/>
    <property type="match status" value="1"/>
</dbReference>
<dbReference type="InterPro" id="IPR003006">
    <property type="entry name" value="Ig/MHC_CS"/>
</dbReference>
<accession>A0A851YEX2</accession>
<organism evidence="11 12">
    <name type="scientific">Eolophus roseicapilla</name>
    <name type="common">Galah cockatoo</name>
    <name type="synonym">Cacatua roseicapilla</name>
    <dbReference type="NCBI Taxonomy" id="176039"/>
    <lineage>
        <taxon>Eukaryota</taxon>
        <taxon>Metazoa</taxon>
        <taxon>Chordata</taxon>
        <taxon>Craniata</taxon>
        <taxon>Vertebrata</taxon>
        <taxon>Euteleostomi</taxon>
        <taxon>Archelosauria</taxon>
        <taxon>Archosauria</taxon>
        <taxon>Dinosauria</taxon>
        <taxon>Saurischia</taxon>
        <taxon>Theropoda</taxon>
        <taxon>Coelurosauria</taxon>
        <taxon>Aves</taxon>
        <taxon>Neognathae</taxon>
        <taxon>Neoaves</taxon>
        <taxon>Telluraves</taxon>
        <taxon>Australaves</taxon>
        <taxon>Psittaciformes</taxon>
        <taxon>Cacatuidae</taxon>
        <taxon>Eolophus</taxon>
    </lineage>
</organism>
<evidence type="ECO:0000256" key="4">
    <source>
        <dbReference type="ARBA" id="ARBA00022989"/>
    </source>
</evidence>
<feature type="domain" description="Ig-like" evidence="10">
    <location>
        <begin position="104"/>
        <end position="192"/>
    </location>
</feature>
<evidence type="ECO:0000256" key="5">
    <source>
        <dbReference type="ARBA" id="ARBA00023130"/>
    </source>
</evidence>
<dbReference type="PANTHER" id="PTHR19944">
    <property type="entry name" value="MHC CLASS II-RELATED"/>
    <property type="match status" value="1"/>
</dbReference>
<evidence type="ECO:0000256" key="6">
    <source>
        <dbReference type="ARBA" id="ARBA00023136"/>
    </source>
</evidence>
<dbReference type="AlphaFoldDB" id="A0A851YEX2"/>
<dbReference type="Gene3D" id="2.60.40.10">
    <property type="entry name" value="Immunoglobulins"/>
    <property type="match status" value="1"/>
</dbReference>
<keyword evidence="5" id="KW-1064">Adaptive immunity</keyword>
<dbReference type="GO" id="GO:0002250">
    <property type="term" value="P:adaptive immune response"/>
    <property type="evidence" value="ECO:0007669"/>
    <property type="project" value="UniProtKB-KW"/>
</dbReference>
<dbReference type="Gene3D" id="3.10.320.10">
    <property type="entry name" value="Class II Histocompatibility Antigen, M Beta Chain, Chain B, domain 1"/>
    <property type="match status" value="1"/>
</dbReference>
<proteinExistence type="predicted"/>
<evidence type="ECO:0000313" key="12">
    <source>
        <dbReference type="Proteomes" id="UP000637704"/>
    </source>
</evidence>
<dbReference type="PROSITE" id="PS00290">
    <property type="entry name" value="IG_MHC"/>
    <property type="match status" value="1"/>
</dbReference>
<evidence type="ECO:0000259" key="10">
    <source>
        <dbReference type="PROSITE" id="PS50835"/>
    </source>
</evidence>
<dbReference type="InterPro" id="IPR013783">
    <property type="entry name" value="Ig-like_fold"/>
</dbReference>
<keyword evidence="3" id="KW-0391">Immunity</keyword>
<evidence type="ECO:0000256" key="8">
    <source>
        <dbReference type="ARBA" id="ARBA00023182"/>
    </source>
</evidence>
<keyword evidence="4" id="KW-1133">Transmembrane helix</keyword>
<keyword evidence="6" id="KW-0472">Membrane</keyword>
<feature type="non-terminal residue" evidence="11">
    <location>
        <position position="242"/>
    </location>
</feature>
<evidence type="ECO:0000256" key="7">
    <source>
        <dbReference type="ARBA" id="ARBA00023180"/>
    </source>
</evidence>
<dbReference type="PROSITE" id="PS50835">
    <property type="entry name" value="IG_LIKE"/>
    <property type="match status" value="1"/>
</dbReference>
<keyword evidence="2" id="KW-0812">Transmembrane</keyword>
<dbReference type="Proteomes" id="UP000637704">
    <property type="component" value="Unassembled WGS sequence"/>
</dbReference>
<dbReference type="CDD" id="cd21002">
    <property type="entry name" value="IgC1_MHC_II_beta_HLA-DM"/>
    <property type="match status" value="1"/>
</dbReference>
<name>A0A851YEX2_EOLRO</name>
<keyword evidence="8" id="KW-0491">MHC II</keyword>
<dbReference type="SUPFAM" id="SSF54452">
    <property type="entry name" value="MHC antigen-recognition domain"/>
    <property type="match status" value="1"/>
</dbReference>
<sequence>PRSCPRVPSAAAFVVQLWGSCALTPNGSVPSFTLGFNGTPLVCSDPGGSGRPVPCPAGLLNGTAAELAEALSQDPAWMQRMRQRERACALLRPHSASGLRSAPPQARVTSSASGDATVPVLLTCHVWGFYPPDVTVVWLHNGDIVSSGGNPPPIVPNGDLTYQTQLTLRVAPAHGDTFTCSVQHPSLEQPLFVDWGSGLSPALVGKVVAATMVMLLGLSVFAVGVHHYRAPSPGETLGTGTV</sequence>
<dbReference type="GO" id="GO:0042613">
    <property type="term" value="C:MHC class II protein complex"/>
    <property type="evidence" value="ECO:0007669"/>
    <property type="project" value="UniProtKB-KW"/>
</dbReference>
<comment type="subcellular location">
    <subcellularLocation>
        <location evidence="1">Membrane</location>
        <topology evidence="1">Single-pass type I membrane protein</topology>
    </subcellularLocation>
</comment>
<evidence type="ECO:0000256" key="3">
    <source>
        <dbReference type="ARBA" id="ARBA00022859"/>
    </source>
</evidence>
<dbReference type="PANTHER" id="PTHR19944:SF65">
    <property type="entry name" value="HLA CLASS II HISTOCOMPATIBILITY ANTIGEN, DM BETA CHAIN"/>
    <property type="match status" value="1"/>
</dbReference>
<evidence type="ECO:0000256" key="2">
    <source>
        <dbReference type="ARBA" id="ARBA00022692"/>
    </source>
</evidence>
<gene>
    <name evidence="11" type="primary">H2dmb1</name>
    <name evidence="11" type="ORF">EOLROS_R06801</name>
</gene>
<dbReference type="InterPro" id="IPR007110">
    <property type="entry name" value="Ig-like_dom"/>
</dbReference>
<protein>
    <submittedName>
        <fullName evidence="11">DMB protein</fullName>
    </submittedName>
</protein>
<dbReference type="InterPro" id="IPR003597">
    <property type="entry name" value="Ig_C1-set"/>
</dbReference>
<reference evidence="11" key="1">
    <citation type="submission" date="2019-09" db="EMBL/GenBank/DDBJ databases">
        <title>Bird 10,000 Genomes (B10K) Project - Family phase.</title>
        <authorList>
            <person name="Zhang G."/>
        </authorList>
    </citation>
    <scope>NUCLEOTIDE SEQUENCE</scope>
    <source>
        <strain evidence="11">B10K-DU-025-06</strain>
        <tissue evidence="11">Mixed tissue sample</tissue>
    </source>
</reference>
<dbReference type="InterPro" id="IPR014745">
    <property type="entry name" value="MHC_II_a/b_N"/>
</dbReference>
<dbReference type="Pfam" id="PF07654">
    <property type="entry name" value="C1-set"/>
    <property type="match status" value="1"/>
</dbReference>
<dbReference type="SMART" id="SM00407">
    <property type="entry name" value="IGc1"/>
    <property type="match status" value="1"/>
</dbReference>
<dbReference type="GO" id="GO:0002504">
    <property type="term" value="P:antigen processing and presentation of peptide or polysaccharide antigen via MHC class II"/>
    <property type="evidence" value="ECO:0007669"/>
    <property type="project" value="UniProtKB-KW"/>
</dbReference>
<evidence type="ECO:0000313" key="11">
    <source>
        <dbReference type="EMBL" id="NXD74219.1"/>
    </source>
</evidence>